<name>A0A1G7RCB2_9ACTN</name>
<feature type="domain" description="PLD phosphodiesterase" evidence="1">
    <location>
        <begin position="188"/>
        <end position="215"/>
    </location>
</feature>
<evidence type="ECO:0000313" key="3">
    <source>
        <dbReference type="Proteomes" id="UP000198923"/>
    </source>
</evidence>
<dbReference type="STRING" id="504805.SAMN05421505_101348"/>
<accession>A0A1G7RCB2</accession>
<protein>
    <submittedName>
        <fullName evidence="2">PLD-like domain-containing protein</fullName>
    </submittedName>
</protein>
<organism evidence="2 3">
    <name type="scientific">Sinosporangium album</name>
    <dbReference type="NCBI Taxonomy" id="504805"/>
    <lineage>
        <taxon>Bacteria</taxon>
        <taxon>Bacillati</taxon>
        <taxon>Actinomycetota</taxon>
        <taxon>Actinomycetes</taxon>
        <taxon>Streptosporangiales</taxon>
        <taxon>Streptosporangiaceae</taxon>
        <taxon>Sinosporangium</taxon>
    </lineage>
</organism>
<evidence type="ECO:0000313" key="2">
    <source>
        <dbReference type="EMBL" id="SDG08382.1"/>
    </source>
</evidence>
<dbReference type="PROSITE" id="PS50035">
    <property type="entry name" value="PLD"/>
    <property type="match status" value="1"/>
</dbReference>
<keyword evidence="3" id="KW-1185">Reference proteome</keyword>
<evidence type="ECO:0000259" key="1">
    <source>
        <dbReference type="PROSITE" id="PS50035"/>
    </source>
</evidence>
<dbReference type="InterPro" id="IPR047955">
    <property type="entry name" value="DrmC-like"/>
</dbReference>
<dbReference type="GO" id="GO:0006793">
    <property type="term" value="P:phosphorus metabolic process"/>
    <property type="evidence" value="ECO:0007669"/>
    <property type="project" value="UniProtKB-ARBA"/>
</dbReference>
<dbReference type="CDD" id="cd09132">
    <property type="entry name" value="PLDc_unchar4"/>
    <property type="match status" value="1"/>
</dbReference>
<dbReference type="AlphaFoldDB" id="A0A1G7RCB2"/>
<gene>
    <name evidence="2" type="ORF">SAMN05421505_101348</name>
</gene>
<dbReference type="Gene3D" id="3.30.870.10">
    <property type="entry name" value="Endonuclease Chain A"/>
    <property type="match status" value="1"/>
</dbReference>
<dbReference type="Pfam" id="PF13091">
    <property type="entry name" value="PLDc_2"/>
    <property type="match status" value="1"/>
</dbReference>
<dbReference type="GO" id="GO:0003824">
    <property type="term" value="F:catalytic activity"/>
    <property type="evidence" value="ECO:0007669"/>
    <property type="project" value="InterPro"/>
</dbReference>
<dbReference type="OrthoDB" id="3208380at2"/>
<dbReference type="RefSeq" id="WP_093167462.1">
    <property type="nucleotide sequence ID" value="NZ_FNCN01000001.1"/>
</dbReference>
<dbReference type="NCBIfam" id="NF038319">
    <property type="entry name" value="DISARM_DrmC_I"/>
    <property type="match status" value="1"/>
</dbReference>
<dbReference type="Proteomes" id="UP000198923">
    <property type="component" value="Unassembled WGS sequence"/>
</dbReference>
<sequence>MNPGFERAVESAARALPPAHLRVLAARIAEGWPAEALALALPTVDFAPAARAVLAAKEAGGVSDAEAAAYLRGVAAGMVRQAAEVTVESVWSGPHTHAVPLRSTAQVLVELVGEARRELLLMTYSAKPYAPVLEALAAAIERGVGVVAVVETLRGAGGALTDHEPAAAFRSVPGVELWHWPTAQRTEAGAKMHAKLAVADRRDMLVSSANLTQSGIGKNVEAGVRIRGGAAPRRVAEHLAELRFKGILARL</sequence>
<dbReference type="EMBL" id="FNCN01000001">
    <property type="protein sequence ID" value="SDG08382.1"/>
    <property type="molecule type" value="Genomic_DNA"/>
</dbReference>
<dbReference type="InterPro" id="IPR001736">
    <property type="entry name" value="PLipase_D/transphosphatidylase"/>
</dbReference>
<reference evidence="2 3" key="1">
    <citation type="submission" date="2016-10" db="EMBL/GenBank/DDBJ databases">
        <authorList>
            <person name="de Groot N.N."/>
        </authorList>
    </citation>
    <scope>NUCLEOTIDE SEQUENCE [LARGE SCALE GENOMIC DNA]</scope>
    <source>
        <strain evidence="2 3">CPCC 201354</strain>
    </source>
</reference>
<dbReference type="SUPFAM" id="SSF56024">
    <property type="entry name" value="Phospholipase D/nuclease"/>
    <property type="match status" value="1"/>
</dbReference>
<proteinExistence type="predicted"/>
<dbReference type="InterPro" id="IPR025202">
    <property type="entry name" value="PLD-like_dom"/>
</dbReference>